<protein>
    <submittedName>
        <fullName evidence="2">Uncharacterized protein</fullName>
    </submittedName>
</protein>
<accession>H6WBD4</accession>
<keyword evidence="1" id="KW-1133">Transmembrane helix</keyword>
<proteinExistence type="predicted"/>
<reference evidence="2" key="1">
    <citation type="journal article" date="2012" name="Proc. Natl. Acad. Sci. U.S.A.">
        <title>Provirophages and transpovirons as the diverse mobilome of giant viruses.</title>
        <authorList>
            <person name="Desnues C."/>
            <person name="La Scola B."/>
            <person name="Yutin N."/>
            <person name="Fournous G."/>
            <person name="Robert C."/>
            <person name="Azza S."/>
            <person name="Jardot P."/>
            <person name="Monteil S."/>
            <person name="Campocasso A."/>
            <person name="Koonin E.V."/>
            <person name="Raoult D."/>
        </authorList>
    </citation>
    <scope>NUCLEOTIDE SEQUENCE</scope>
</reference>
<feature type="transmembrane region" description="Helical" evidence="1">
    <location>
        <begin position="24"/>
        <end position="46"/>
    </location>
</feature>
<gene>
    <name evidence="2" type="ORF">tv_L2</name>
</gene>
<dbReference type="EMBL" id="JQ063127">
    <property type="protein sequence ID" value="AEY99248.1"/>
    <property type="molecule type" value="Genomic_DNA"/>
</dbReference>
<keyword evidence="1" id="KW-0812">Transmembrane</keyword>
<keyword evidence="1" id="KW-0472">Membrane</keyword>
<organism evidence="2">
    <name type="scientific">Mimivirus sp. 'lentille'</name>
    <dbReference type="NCBI Taxonomy" id="1128146"/>
    <lineage>
        <taxon>Viruses</taxon>
        <taxon>Varidnaviria</taxon>
        <taxon>Bamfordvirae</taxon>
        <taxon>Nucleocytoviricota</taxon>
        <taxon>Megaviricetes</taxon>
        <taxon>Imitervirales</taxon>
        <taxon>Mimiviridae</taxon>
        <taxon>Megamimivirinae</taxon>
        <taxon>Mimivirus</taxon>
    </lineage>
</organism>
<sequence>MDSETYYGIKYVADEVGKSLSLKWGLIFIAILIIVLLFVTFLVLYWTKKYDNILKLIVNNRQETSINGNSLSNLVEERPEMSNIDYSLSNIDYSLSNLVKKRNETYKPGNLLSKTVNNSPELSNTNNNYLYGSDGSLYRI</sequence>
<name>H6WBD4_9VIRU</name>
<evidence type="ECO:0000313" key="2">
    <source>
        <dbReference type="EMBL" id="AEY99248.1"/>
    </source>
</evidence>
<evidence type="ECO:0000256" key="1">
    <source>
        <dbReference type="SAM" id="Phobius"/>
    </source>
</evidence>